<dbReference type="InterPro" id="IPR009057">
    <property type="entry name" value="Homeodomain-like_sf"/>
</dbReference>
<feature type="region of interest" description="Disordered" evidence="9">
    <location>
        <begin position="234"/>
        <end position="278"/>
    </location>
</feature>
<gene>
    <name evidence="11" type="primary">eve</name>
</gene>
<keyword evidence="4 7" id="KW-0371">Homeobox</keyword>
<evidence type="ECO:0000256" key="6">
    <source>
        <dbReference type="ARBA" id="ARBA00038449"/>
    </source>
</evidence>
<dbReference type="InterPro" id="IPR052002">
    <property type="entry name" value="Even-skipped_HD"/>
</dbReference>
<dbReference type="SMART" id="SM00389">
    <property type="entry name" value="HOX"/>
    <property type="match status" value="1"/>
</dbReference>
<dbReference type="Pfam" id="PF00046">
    <property type="entry name" value="Homeodomain"/>
    <property type="match status" value="1"/>
</dbReference>
<evidence type="ECO:0000259" key="10">
    <source>
        <dbReference type="PROSITE" id="PS50071"/>
    </source>
</evidence>
<proteinExistence type="evidence at transcript level"/>
<dbReference type="PROSITE" id="PS00027">
    <property type="entry name" value="HOMEOBOX_1"/>
    <property type="match status" value="1"/>
</dbReference>
<sequence length="278" mass="31840">MQQGLRAQDVCLLEDDLEKQKFEMRQLHTEQLRHRTSLDVGKTCRTSEERTGKITSLKDSPPDLKDEKNRKEDLSSIRRYRTAFTREQLARLEKEFMRENYVSRPRRCELATALNLPESTIKVWFQNRRMKDKRQRMSLPWPYDPHLAAYVINAAYSGYPLPPPFAGYYASFAASRYPPTPTPYLAAPRPHIAPAPAQATAYPRGVTETPTFATFGTPCVDPCRCHLVTFPQRPIASTTPPRSTLTPPPETTRVASGETQPVQQRTLFQPYKTDIDRA</sequence>
<evidence type="ECO:0000256" key="4">
    <source>
        <dbReference type="ARBA" id="ARBA00023155"/>
    </source>
</evidence>
<dbReference type="Gene3D" id="1.10.10.60">
    <property type="entry name" value="Homeodomain-like"/>
    <property type="match status" value="1"/>
</dbReference>
<dbReference type="InterPro" id="IPR001356">
    <property type="entry name" value="HD"/>
</dbReference>
<feature type="compositionally biased region" description="Basic and acidic residues" evidence="9">
    <location>
        <begin position="60"/>
        <end position="71"/>
    </location>
</feature>
<dbReference type="PANTHER" id="PTHR46294:SF4">
    <property type="entry name" value="SEGMENTATION PROTEIN EVEN-SKIPPED"/>
    <property type="match status" value="1"/>
</dbReference>
<evidence type="ECO:0000256" key="2">
    <source>
        <dbReference type="ARBA" id="ARBA00022473"/>
    </source>
</evidence>
<evidence type="ECO:0000313" key="11">
    <source>
        <dbReference type="EMBL" id="CAB89492.1"/>
    </source>
</evidence>
<accession>Q9NFW7</accession>
<keyword evidence="2" id="KW-0217">Developmental protein</keyword>
<organism evidence="11">
    <name type="scientific">Cupiennius salei</name>
    <name type="common">American wandering spider</name>
    <dbReference type="NCBI Taxonomy" id="6928"/>
    <lineage>
        <taxon>Eukaryota</taxon>
        <taxon>Metazoa</taxon>
        <taxon>Ecdysozoa</taxon>
        <taxon>Arthropoda</taxon>
        <taxon>Chelicerata</taxon>
        <taxon>Arachnida</taxon>
        <taxon>Araneae</taxon>
        <taxon>Araneomorphae</taxon>
        <taxon>Entelegynae</taxon>
        <taxon>Lycosoidea</taxon>
        <taxon>Ctenidae</taxon>
        <taxon>Cupiennius</taxon>
    </lineage>
</organism>
<evidence type="ECO:0000256" key="1">
    <source>
        <dbReference type="ARBA" id="ARBA00004123"/>
    </source>
</evidence>
<dbReference type="PANTHER" id="PTHR46294">
    <property type="entry name" value="SEGMENTATION PROTEIN EVEN-SKIPPED"/>
    <property type="match status" value="1"/>
</dbReference>
<keyword evidence="3 7" id="KW-0238">DNA-binding</keyword>
<dbReference type="CDD" id="cd00086">
    <property type="entry name" value="homeodomain"/>
    <property type="match status" value="1"/>
</dbReference>
<evidence type="ECO:0000256" key="5">
    <source>
        <dbReference type="ARBA" id="ARBA00023242"/>
    </source>
</evidence>
<keyword evidence="5 7" id="KW-0539">Nucleus</keyword>
<feature type="compositionally biased region" description="Polar residues" evidence="9">
    <location>
        <begin position="253"/>
        <end position="267"/>
    </location>
</feature>
<protein>
    <submittedName>
        <fullName evidence="11">DNA-binding-protein even skipped</fullName>
    </submittedName>
</protein>
<dbReference type="PRINTS" id="PR00024">
    <property type="entry name" value="HOMEOBOX"/>
</dbReference>
<dbReference type="GO" id="GO:0000981">
    <property type="term" value="F:DNA-binding transcription factor activity, RNA polymerase II-specific"/>
    <property type="evidence" value="ECO:0007669"/>
    <property type="project" value="InterPro"/>
</dbReference>
<dbReference type="PROSITE" id="PS50071">
    <property type="entry name" value="HOMEOBOX_2"/>
    <property type="match status" value="1"/>
</dbReference>
<dbReference type="GO" id="GO:0000978">
    <property type="term" value="F:RNA polymerase II cis-regulatory region sequence-specific DNA binding"/>
    <property type="evidence" value="ECO:0007669"/>
    <property type="project" value="TreeGrafter"/>
</dbReference>
<evidence type="ECO:0000256" key="7">
    <source>
        <dbReference type="PROSITE-ProRule" id="PRU00108"/>
    </source>
</evidence>
<evidence type="ECO:0000256" key="8">
    <source>
        <dbReference type="RuleBase" id="RU000682"/>
    </source>
</evidence>
<name>Q9NFW7_CUPSA</name>
<comment type="subcellular location">
    <subcellularLocation>
        <location evidence="1 7 8">Nucleus</location>
    </subcellularLocation>
</comment>
<feature type="DNA-binding region" description="Homeobox" evidence="7">
    <location>
        <begin position="77"/>
        <end position="136"/>
    </location>
</feature>
<dbReference type="AlphaFoldDB" id="Q9NFW7"/>
<dbReference type="GO" id="GO:0005634">
    <property type="term" value="C:nucleus"/>
    <property type="evidence" value="ECO:0007669"/>
    <property type="project" value="UniProtKB-SubCell"/>
</dbReference>
<evidence type="ECO:0000256" key="9">
    <source>
        <dbReference type="SAM" id="MobiDB-lite"/>
    </source>
</evidence>
<dbReference type="EMBL" id="AJ252155">
    <property type="protein sequence ID" value="CAB89492.1"/>
    <property type="molecule type" value="mRNA"/>
</dbReference>
<dbReference type="InterPro" id="IPR020479">
    <property type="entry name" value="HD_metazoa"/>
</dbReference>
<feature type="domain" description="Homeobox" evidence="10">
    <location>
        <begin position="75"/>
        <end position="135"/>
    </location>
</feature>
<reference evidence="11" key="1">
    <citation type="journal article" date="2000" name="Proc. Natl. Acad. Sci. U.S.A.">
        <title>Expression patterns of hairy, even-skipped, and runt in the spider Cupiennius salei imply that these genes were segmentation genes in a basal arthropod.</title>
        <authorList>
            <person name="Damen W.G.M."/>
            <person name="Weller M."/>
            <person name="Tautz D."/>
        </authorList>
    </citation>
    <scope>NUCLEOTIDE SEQUENCE</scope>
</reference>
<dbReference type="InterPro" id="IPR017970">
    <property type="entry name" value="Homeobox_CS"/>
</dbReference>
<evidence type="ECO:0000256" key="3">
    <source>
        <dbReference type="ARBA" id="ARBA00023125"/>
    </source>
</evidence>
<feature type="region of interest" description="Disordered" evidence="9">
    <location>
        <begin position="43"/>
        <end position="71"/>
    </location>
</feature>
<comment type="similarity">
    <text evidence="6">Belongs to the even-skipped homeobox family.</text>
</comment>
<dbReference type="SUPFAM" id="SSF46689">
    <property type="entry name" value="Homeodomain-like"/>
    <property type="match status" value="1"/>
</dbReference>